<proteinExistence type="predicted"/>
<evidence type="ECO:0000313" key="3">
    <source>
        <dbReference type="Proteomes" id="UP001230685"/>
    </source>
</evidence>
<dbReference type="EMBL" id="JAUUDS010000001">
    <property type="protein sequence ID" value="MDP1026368.1"/>
    <property type="molecule type" value="Genomic_DNA"/>
</dbReference>
<gene>
    <name evidence="2" type="ORF">Q5H91_04020</name>
</gene>
<evidence type="ECO:0000313" key="2">
    <source>
        <dbReference type="EMBL" id="MDP1026368.1"/>
    </source>
</evidence>
<feature type="region of interest" description="Disordered" evidence="1">
    <location>
        <begin position="130"/>
        <end position="152"/>
    </location>
</feature>
<reference evidence="2 3" key="1">
    <citation type="submission" date="2023-07" db="EMBL/GenBank/DDBJ databases">
        <authorList>
            <person name="Kim M.K."/>
        </authorList>
    </citation>
    <scope>NUCLEOTIDE SEQUENCE [LARGE SCALE GENOMIC DNA]</scope>
    <source>
        <strain evidence="2 3">KR1UV-12</strain>
    </source>
</reference>
<dbReference type="Proteomes" id="UP001230685">
    <property type="component" value="Unassembled WGS sequence"/>
</dbReference>
<feature type="compositionally biased region" description="Basic and acidic residues" evidence="1">
    <location>
        <begin position="1"/>
        <end position="10"/>
    </location>
</feature>
<accession>A0ABT9EHT9</accession>
<keyword evidence="3" id="KW-1185">Reference proteome</keyword>
<organism evidence="2 3">
    <name type="scientific">Sphingomonas aurea</name>
    <dbReference type="NCBI Taxonomy" id="3063994"/>
    <lineage>
        <taxon>Bacteria</taxon>
        <taxon>Pseudomonadati</taxon>
        <taxon>Pseudomonadota</taxon>
        <taxon>Alphaproteobacteria</taxon>
        <taxon>Sphingomonadales</taxon>
        <taxon>Sphingomonadaceae</taxon>
        <taxon>Sphingomonas</taxon>
    </lineage>
</organism>
<dbReference type="RefSeq" id="WP_305171924.1">
    <property type="nucleotide sequence ID" value="NZ_JAUUDS010000001.1"/>
</dbReference>
<evidence type="ECO:0000256" key="1">
    <source>
        <dbReference type="SAM" id="MobiDB-lite"/>
    </source>
</evidence>
<name>A0ABT9EHT9_9SPHN</name>
<feature type="region of interest" description="Disordered" evidence="1">
    <location>
        <begin position="1"/>
        <end position="29"/>
    </location>
</feature>
<protein>
    <recommendedName>
        <fullName evidence="4">dATP/dGTP diphosphohydrolase N-terminal domain-containing protein</fullName>
    </recommendedName>
</protein>
<sequence length="152" mass="16664">MIFTPDEPRRIITGGRAPDNDAPFPLNPRTGRPLQLDRWEFDIVRREIINAPETADFMAGVPLEAAHQRERWGSNHDAGKTPFDWFWLIGYLAQKAADAATRGDLTKAQHHTISTAAALANWHAALTGADTSMRPGIAPPSTATALDREKGA</sequence>
<comment type="caution">
    <text evidence="2">The sequence shown here is derived from an EMBL/GenBank/DDBJ whole genome shotgun (WGS) entry which is preliminary data.</text>
</comment>
<evidence type="ECO:0008006" key="4">
    <source>
        <dbReference type="Google" id="ProtNLM"/>
    </source>
</evidence>